<evidence type="ECO:0000313" key="1">
    <source>
        <dbReference type="Proteomes" id="UP000322000"/>
    </source>
</evidence>
<accession>A0A7E5WEZ0</accession>
<proteinExistence type="predicted"/>
<dbReference type="RefSeq" id="XP_026739259.1">
    <property type="nucleotide sequence ID" value="XM_026883458.1"/>
</dbReference>
<dbReference type="AlphaFoldDB" id="A0A7E5WEZ0"/>
<dbReference type="OrthoDB" id="6479200at2759"/>
<dbReference type="Proteomes" id="UP000322000">
    <property type="component" value="Chromosome 16"/>
</dbReference>
<gene>
    <name evidence="2" type="primary">LOC113502077</name>
</gene>
<organism evidence="1 2">
    <name type="scientific">Trichoplusia ni</name>
    <name type="common">Cabbage looper</name>
    <dbReference type="NCBI Taxonomy" id="7111"/>
    <lineage>
        <taxon>Eukaryota</taxon>
        <taxon>Metazoa</taxon>
        <taxon>Ecdysozoa</taxon>
        <taxon>Arthropoda</taxon>
        <taxon>Hexapoda</taxon>
        <taxon>Insecta</taxon>
        <taxon>Pterygota</taxon>
        <taxon>Neoptera</taxon>
        <taxon>Endopterygota</taxon>
        <taxon>Lepidoptera</taxon>
        <taxon>Glossata</taxon>
        <taxon>Ditrysia</taxon>
        <taxon>Noctuoidea</taxon>
        <taxon>Noctuidae</taxon>
        <taxon>Plusiinae</taxon>
        <taxon>Trichoplusia</taxon>
    </lineage>
</organism>
<sequence>MNRNLWSTPIEKLMLWRGCWTKYDHKISNTFLRVHYDQLFFTADTKILESFNMNHKIKGIYKEDVVILIVSNSSKEVRKIKFQIKSNVPECLSLLSEHFPVINHHSVQASLPINAKYRDLGEVLNHALDRKDVMSTNIPDLRNFVKMCLLDPLFPQMVLEAENVVIKEILKK</sequence>
<protein>
    <submittedName>
        <fullName evidence="2">Uncharacterized protein LOC113502077</fullName>
    </submittedName>
</protein>
<dbReference type="GeneID" id="113502077"/>
<name>A0A7E5WEZ0_TRINI</name>
<reference evidence="2" key="1">
    <citation type="submission" date="2025-08" db="UniProtKB">
        <authorList>
            <consortium name="RefSeq"/>
        </authorList>
    </citation>
    <scope>IDENTIFICATION</scope>
</reference>
<dbReference type="KEGG" id="tnl:113502077"/>
<evidence type="ECO:0000313" key="2">
    <source>
        <dbReference type="RefSeq" id="XP_026739259.1"/>
    </source>
</evidence>
<dbReference type="InParanoid" id="A0A7E5WEZ0"/>
<keyword evidence="1" id="KW-1185">Reference proteome</keyword>